<feature type="transmembrane region" description="Helical" evidence="9">
    <location>
        <begin position="455"/>
        <end position="474"/>
    </location>
</feature>
<feature type="transmembrane region" description="Helical" evidence="9">
    <location>
        <begin position="12"/>
        <end position="35"/>
    </location>
</feature>
<dbReference type="EMBL" id="JBIMZQ010000051">
    <property type="protein sequence ID" value="KAL3658773.1"/>
    <property type="molecule type" value="Genomic_DNA"/>
</dbReference>
<dbReference type="Proteomes" id="UP001632037">
    <property type="component" value="Unassembled WGS sequence"/>
</dbReference>
<feature type="domain" description="Cation efflux protein transmembrane" evidence="10">
    <location>
        <begin position="354"/>
        <end position="584"/>
    </location>
</feature>
<keyword evidence="3" id="KW-0813">Transport</keyword>
<comment type="caution">
    <text evidence="11">The sequence shown here is derived from an EMBL/GenBank/DDBJ whole genome shotgun (WGS) entry which is preliminary data.</text>
</comment>
<dbReference type="Gene3D" id="1.20.1510.10">
    <property type="entry name" value="Cation efflux protein transmembrane domain"/>
    <property type="match status" value="1"/>
</dbReference>
<dbReference type="InterPro" id="IPR002524">
    <property type="entry name" value="Cation_efflux"/>
</dbReference>
<sequence length="779" mass="83093">MDLTADGGGPRSGAASAAAWASCSLLLLGIVRSLLLHSTRDFAALAQLLLVQLALQTAGAVSRNSRRARRLLLEPQRATLDAARRLAKLYVAVQALRHFGLLFAFLLQHTDVLLQQLKRWHETGDRNGTLLLLGYVLVAGINADEYGALLYTLVLLGAALGLQMAAQSSALRVVAADGDASPLSIAVAMVIAAVLAFLTPEGVVYAQQIANDRASADGGVMNTSTWTFYLVAAAVGRFAAGHFERKVISSSSGSQVKAQLVFTSTGTILAVVVAISESGWFRGLLTAAACGLILYVLVERWRRTGAVYRGGEDGEAYLDTYRSSSGPDAGRGLLATGTRVLGVLWAKRASRQMLMFLSVNVAFMFVELGVGLYTNSLGLMGDAGHMLFDNGALVIGLVASYIGQLPPDAKFTYGYGRVEVLSGFLNSLLLLVVSFHLITEATSRFMDPPEVTTDHLLLTSTAGLAVNLVGLFFFHDHVHGHSHSHGGDSGGCGGHGHSHGCSHHHQAHGEDASEHSHHGGNSNMYGVYLHVLADTLGSVGVIISSVLIQLYEWHVADSVSSAVISLLILGSTLPLLKDTARQLLQGAPQELESSVNAALQEVQASVAGVERIAQWNIWHHAGDTCVATLHVEVASSADEQRVLQQTRAIFHRHSKLDKFLSVQVSKPQVIASMGLEGANGCSAGHAHSHGHSHGVERPLATSALHPHNNSPQYSVATTMSTHENPVSDDFRFVSSPELPVKSHEAHGHSHGHPPLDAFPQTQHQYQQRNAADVSKAQRW</sequence>
<dbReference type="SUPFAM" id="SSF161111">
    <property type="entry name" value="Cation efflux protein transmembrane domain-like"/>
    <property type="match status" value="1"/>
</dbReference>
<feature type="transmembrane region" description="Helical" evidence="9">
    <location>
        <begin position="149"/>
        <end position="171"/>
    </location>
</feature>
<protein>
    <recommendedName>
        <fullName evidence="10">Cation efflux protein transmembrane domain-containing protein</fullName>
    </recommendedName>
</protein>
<proteinExistence type="inferred from homology"/>
<evidence type="ECO:0000313" key="12">
    <source>
        <dbReference type="Proteomes" id="UP001632037"/>
    </source>
</evidence>
<dbReference type="InterPro" id="IPR045316">
    <property type="entry name" value="Msc2-like"/>
</dbReference>
<evidence type="ECO:0000313" key="11">
    <source>
        <dbReference type="EMBL" id="KAL3658773.1"/>
    </source>
</evidence>
<organism evidence="11 12">
    <name type="scientific">Phytophthora oleae</name>
    <dbReference type="NCBI Taxonomy" id="2107226"/>
    <lineage>
        <taxon>Eukaryota</taxon>
        <taxon>Sar</taxon>
        <taxon>Stramenopiles</taxon>
        <taxon>Oomycota</taxon>
        <taxon>Peronosporomycetes</taxon>
        <taxon>Peronosporales</taxon>
        <taxon>Peronosporaceae</taxon>
        <taxon>Phytophthora</taxon>
    </lineage>
</organism>
<dbReference type="GO" id="GO:0016020">
    <property type="term" value="C:membrane"/>
    <property type="evidence" value="ECO:0007669"/>
    <property type="project" value="UniProtKB-SubCell"/>
</dbReference>
<keyword evidence="5 9" id="KW-1133">Transmembrane helix</keyword>
<evidence type="ECO:0000259" key="10">
    <source>
        <dbReference type="Pfam" id="PF01545"/>
    </source>
</evidence>
<evidence type="ECO:0000256" key="8">
    <source>
        <dbReference type="SAM" id="MobiDB-lite"/>
    </source>
</evidence>
<feature type="transmembrane region" description="Helical" evidence="9">
    <location>
        <begin position="386"/>
        <end position="403"/>
    </location>
</feature>
<feature type="transmembrane region" description="Helical" evidence="9">
    <location>
        <begin position="183"/>
        <end position="206"/>
    </location>
</feature>
<feature type="region of interest" description="Disordered" evidence="8">
    <location>
        <begin position="485"/>
        <end position="518"/>
    </location>
</feature>
<reference evidence="11 12" key="1">
    <citation type="submission" date="2024-09" db="EMBL/GenBank/DDBJ databases">
        <title>Genome sequencing and assembly of Phytophthora oleae, isolate VK10A, causative agent of rot of olive drupes.</title>
        <authorList>
            <person name="Conti Taguali S."/>
            <person name="Riolo M."/>
            <person name="La Spada F."/>
            <person name="Cacciola S.O."/>
            <person name="Dionisio G."/>
        </authorList>
    </citation>
    <scope>NUCLEOTIDE SEQUENCE [LARGE SCALE GENOMIC DNA]</scope>
    <source>
        <strain evidence="11 12">VK10A</strain>
    </source>
</reference>
<evidence type="ECO:0000256" key="5">
    <source>
        <dbReference type="ARBA" id="ARBA00022989"/>
    </source>
</evidence>
<dbReference type="AlphaFoldDB" id="A0ABD3EWD8"/>
<dbReference type="NCBIfam" id="TIGR01297">
    <property type="entry name" value="CDF"/>
    <property type="match status" value="1"/>
</dbReference>
<feature type="compositionally biased region" description="Basic and acidic residues" evidence="8">
    <location>
        <begin position="507"/>
        <end position="517"/>
    </location>
</feature>
<evidence type="ECO:0000256" key="1">
    <source>
        <dbReference type="ARBA" id="ARBA00004141"/>
    </source>
</evidence>
<feature type="transmembrane region" description="Helical" evidence="9">
    <location>
        <begin position="281"/>
        <end position="298"/>
    </location>
</feature>
<feature type="transmembrane region" description="Helical" evidence="9">
    <location>
        <begin position="527"/>
        <end position="547"/>
    </location>
</feature>
<feature type="transmembrane region" description="Helical" evidence="9">
    <location>
        <begin position="354"/>
        <end position="374"/>
    </location>
</feature>
<dbReference type="PANTHER" id="PTHR45755">
    <property type="match status" value="1"/>
</dbReference>
<feature type="compositionally biased region" description="Basic residues" evidence="8">
    <location>
        <begin position="496"/>
        <end position="506"/>
    </location>
</feature>
<gene>
    <name evidence="11" type="ORF">V7S43_016142</name>
</gene>
<evidence type="ECO:0000256" key="7">
    <source>
        <dbReference type="ARBA" id="ARBA00023136"/>
    </source>
</evidence>
<evidence type="ECO:0000256" key="3">
    <source>
        <dbReference type="ARBA" id="ARBA00022448"/>
    </source>
</evidence>
<keyword evidence="7 9" id="KW-0472">Membrane</keyword>
<dbReference type="PANTHER" id="PTHR45755:SF4">
    <property type="entry name" value="ZINC TRANSPORTER 7"/>
    <property type="match status" value="1"/>
</dbReference>
<dbReference type="Pfam" id="PF01545">
    <property type="entry name" value="Cation_efflux"/>
    <property type="match status" value="1"/>
</dbReference>
<feature type="transmembrane region" description="Helical" evidence="9">
    <location>
        <begin position="415"/>
        <end position="435"/>
    </location>
</feature>
<keyword evidence="4 9" id="KW-0812">Transmembrane</keyword>
<feature type="region of interest" description="Disordered" evidence="8">
    <location>
        <begin position="740"/>
        <end position="779"/>
    </location>
</feature>
<dbReference type="GO" id="GO:0006811">
    <property type="term" value="P:monoatomic ion transport"/>
    <property type="evidence" value="ECO:0007669"/>
    <property type="project" value="UniProtKB-KW"/>
</dbReference>
<name>A0ABD3EWD8_9STRA</name>
<keyword evidence="6" id="KW-0406">Ion transport</keyword>
<keyword evidence="12" id="KW-1185">Reference proteome</keyword>
<evidence type="ECO:0000256" key="9">
    <source>
        <dbReference type="SAM" id="Phobius"/>
    </source>
</evidence>
<accession>A0ABD3EWD8</accession>
<feature type="transmembrane region" description="Helical" evidence="9">
    <location>
        <begin position="559"/>
        <end position="576"/>
    </location>
</feature>
<dbReference type="InterPro" id="IPR058533">
    <property type="entry name" value="Cation_efflux_TM"/>
</dbReference>
<evidence type="ECO:0000256" key="2">
    <source>
        <dbReference type="ARBA" id="ARBA00008873"/>
    </source>
</evidence>
<evidence type="ECO:0000256" key="4">
    <source>
        <dbReference type="ARBA" id="ARBA00022692"/>
    </source>
</evidence>
<dbReference type="InterPro" id="IPR027469">
    <property type="entry name" value="Cation_efflux_TMD_sf"/>
</dbReference>
<evidence type="ECO:0000256" key="6">
    <source>
        <dbReference type="ARBA" id="ARBA00023065"/>
    </source>
</evidence>
<comment type="similarity">
    <text evidence="2">Belongs to the cation diffusion facilitator (CDF) transporter (TC 2.A.4) family. SLC30A subfamily.</text>
</comment>
<feature type="transmembrane region" description="Helical" evidence="9">
    <location>
        <begin position="226"/>
        <end position="244"/>
    </location>
</feature>
<comment type="subcellular location">
    <subcellularLocation>
        <location evidence="1">Membrane</location>
        <topology evidence="1">Multi-pass membrane protein</topology>
    </subcellularLocation>
</comment>
<feature type="compositionally biased region" description="Polar residues" evidence="8">
    <location>
        <begin position="759"/>
        <end position="769"/>
    </location>
</feature>